<accession>G7JUG4</accession>
<evidence type="ECO:0000313" key="3">
    <source>
        <dbReference type="EnsemblPlants" id="AES87138"/>
    </source>
</evidence>
<reference evidence="3" key="3">
    <citation type="submission" date="2015-04" db="UniProtKB">
        <authorList>
            <consortium name="EnsemblPlants"/>
        </authorList>
    </citation>
    <scope>IDENTIFICATION</scope>
    <source>
        <strain evidence="3">cv. Jemalong A17</strain>
    </source>
</reference>
<gene>
    <name evidence="2" type="ordered locus">MTR_4g021640</name>
</gene>
<proteinExistence type="predicted"/>
<sequence length="54" mass="6256">MTRRFPSPSPWMNSTSPPKLSSNPPFLCEFKMNEFDTSHNRAATTGDNLRRNRE</sequence>
<reference evidence="2 4" key="2">
    <citation type="journal article" date="2014" name="BMC Genomics">
        <title>An improved genome release (version Mt4.0) for the model legume Medicago truncatula.</title>
        <authorList>
            <person name="Tang H."/>
            <person name="Krishnakumar V."/>
            <person name="Bidwell S."/>
            <person name="Rosen B."/>
            <person name="Chan A."/>
            <person name="Zhou S."/>
            <person name="Gentzbittel L."/>
            <person name="Childs K.L."/>
            <person name="Yandell M."/>
            <person name="Gundlach H."/>
            <person name="Mayer K.F."/>
            <person name="Schwartz D.C."/>
            <person name="Town C.D."/>
        </authorList>
    </citation>
    <scope>GENOME REANNOTATION</scope>
    <source>
        <strain evidence="3 4">cv. Jemalong A17</strain>
    </source>
</reference>
<evidence type="ECO:0000313" key="2">
    <source>
        <dbReference type="EMBL" id="AES87138.1"/>
    </source>
</evidence>
<protein>
    <submittedName>
        <fullName evidence="2 3">Uncharacterized protein</fullName>
    </submittedName>
</protein>
<feature type="compositionally biased region" description="Polar residues" evidence="1">
    <location>
        <begin position="10"/>
        <end position="24"/>
    </location>
</feature>
<organism evidence="2 4">
    <name type="scientific">Medicago truncatula</name>
    <name type="common">Barrel medic</name>
    <name type="synonym">Medicago tribuloides</name>
    <dbReference type="NCBI Taxonomy" id="3880"/>
    <lineage>
        <taxon>Eukaryota</taxon>
        <taxon>Viridiplantae</taxon>
        <taxon>Streptophyta</taxon>
        <taxon>Embryophyta</taxon>
        <taxon>Tracheophyta</taxon>
        <taxon>Spermatophyta</taxon>
        <taxon>Magnoliopsida</taxon>
        <taxon>eudicotyledons</taxon>
        <taxon>Gunneridae</taxon>
        <taxon>Pentapetalae</taxon>
        <taxon>rosids</taxon>
        <taxon>fabids</taxon>
        <taxon>Fabales</taxon>
        <taxon>Fabaceae</taxon>
        <taxon>Papilionoideae</taxon>
        <taxon>50 kb inversion clade</taxon>
        <taxon>NPAAA clade</taxon>
        <taxon>Hologalegina</taxon>
        <taxon>IRL clade</taxon>
        <taxon>Trifolieae</taxon>
        <taxon>Medicago</taxon>
    </lineage>
</organism>
<feature type="region of interest" description="Disordered" evidence="1">
    <location>
        <begin position="1"/>
        <end position="54"/>
    </location>
</feature>
<name>G7JUG4_MEDTR</name>
<dbReference type="PaxDb" id="3880-AES87138"/>
<dbReference type="Proteomes" id="UP000002051">
    <property type="component" value="Chromosome 4"/>
</dbReference>
<dbReference type="EMBL" id="CM001220">
    <property type="protein sequence ID" value="AES87138.1"/>
    <property type="molecule type" value="Genomic_DNA"/>
</dbReference>
<keyword evidence="4" id="KW-1185">Reference proteome</keyword>
<dbReference type="HOGENOM" id="CLU_3053387_0_0_1"/>
<dbReference type="AlphaFoldDB" id="G7JUG4"/>
<reference evidence="2 4" key="1">
    <citation type="journal article" date="2011" name="Nature">
        <title>The Medicago genome provides insight into the evolution of rhizobial symbioses.</title>
        <authorList>
            <person name="Young N.D."/>
            <person name="Debelle F."/>
            <person name="Oldroyd G.E."/>
            <person name="Geurts R."/>
            <person name="Cannon S.B."/>
            <person name="Udvardi M.K."/>
            <person name="Benedito V.A."/>
            <person name="Mayer K.F."/>
            <person name="Gouzy J."/>
            <person name="Schoof H."/>
            <person name="Van de Peer Y."/>
            <person name="Proost S."/>
            <person name="Cook D.R."/>
            <person name="Meyers B.C."/>
            <person name="Spannagl M."/>
            <person name="Cheung F."/>
            <person name="De Mita S."/>
            <person name="Krishnakumar V."/>
            <person name="Gundlach H."/>
            <person name="Zhou S."/>
            <person name="Mudge J."/>
            <person name="Bharti A.K."/>
            <person name="Murray J.D."/>
            <person name="Naoumkina M.A."/>
            <person name="Rosen B."/>
            <person name="Silverstein K.A."/>
            <person name="Tang H."/>
            <person name="Rombauts S."/>
            <person name="Zhao P.X."/>
            <person name="Zhou P."/>
            <person name="Barbe V."/>
            <person name="Bardou P."/>
            <person name="Bechner M."/>
            <person name="Bellec A."/>
            <person name="Berger A."/>
            <person name="Berges H."/>
            <person name="Bidwell S."/>
            <person name="Bisseling T."/>
            <person name="Choisne N."/>
            <person name="Couloux A."/>
            <person name="Denny R."/>
            <person name="Deshpande S."/>
            <person name="Dai X."/>
            <person name="Doyle J.J."/>
            <person name="Dudez A.M."/>
            <person name="Farmer A.D."/>
            <person name="Fouteau S."/>
            <person name="Franken C."/>
            <person name="Gibelin C."/>
            <person name="Gish J."/>
            <person name="Goldstein S."/>
            <person name="Gonzalez A.J."/>
            <person name="Green P.J."/>
            <person name="Hallab A."/>
            <person name="Hartog M."/>
            <person name="Hua A."/>
            <person name="Humphray S.J."/>
            <person name="Jeong D.H."/>
            <person name="Jing Y."/>
            <person name="Jocker A."/>
            <person name="Kenton S.M."/>
            <person name="Kim D.J."/>
            <person name="Klee K."/>
            <person name="Lai H."/>
            <person name="Lang C."/>
            <person name="Lin S."/>
            <person name="Macmil S.L."/>
            <person name="Magdelenat G."/>
            <person name="Matthews L."/>
            <person name="McCorrison J."/>
            <person name="Monaghan E.L."/>
            <person name="Mun J.H."/>
            <person name="Najar F.Z."/>
            <person name="Nicholson C."/>
            <person name="Noirot C."/>
            <person name="O'Bleness M."/>
            <person name="Paule C.R."/>
            <person name="Poulain J."/>
            <person name="Prion F."/>
            <person name="Qin B."/>
            <person name="Qu C."/>
            <person name="Retzel E.F."/>
            <person name="Riddle C."/>
            <person name="Sallet E."/>
            <person name="Samain S."/>
            <person name="Samson N."/>
            <person name="Sanders I."/>
            <person name="Saurat O."/>
            <person name="Scarpelli C."/>
            <person name="Schiex T."/>
            <person name="Segurens B."/>
            <person name="Severin A.J."/>
            <person name="Sherrier D.J."/>
            <person name="Shi R."/>
            <person name="Sims S."/>
            <person name="Singer S.R."/>
            <person name="Sinharoy S."/>
            <person name="Sterck L."/>
            <person name="Viollet A."/>
            <person name="Wang B.B."/>
            <person name="Wang K."/>
            <person name="Wang M."/>
            <person name="Wang X."/>
            <person name="Warfsmann J."/>
            <person name="Weissenbach J."/>
            <person name="White D.D."/>
            <person name="White J.D."/>
            <person name="Wiley G.B."/>
            <person name="Wincker P."/>
            <person name="Xing Y."/>
            <person name="Yang L."/>
            <person name="Yao Z."/>
            <person name="Ying F."/>
            <person name="Zhai J."/>
            <person name="Zhou L."/>
            <person name="Zuber A."/>
            <person name="Denarie J."/>
            <person name="Dixon R.A."/>
            <person name="May G.D."/>
            <person name="Schwartz D.C."/>
            <person name="Rogers J."/>
            <person name="Quetier F."/>
            <person name="Town C.D."/>
            <person name="Roe B.A."/>
        </authorList>
    </citation>
    <scope>NUCLEOTIDE SEQUENCE [LARGE SCALE GENOMIC DNA]</scope>
    <source>
        <strain evidence="2">A17</strain>
        <strain evidence="3 4">cv. Jemalong A17</strain>
    </source>
</reference>
<dbReference type="EnsemblPlants" id="AES87138">
    <property type="protein sequence ID" value="AES87138"/>
    <property type="gene ID" value="MTR_4g021640"/>
</dbReference>
<evidence type="ECO:0000256" key="1">
    <source>
        <dbReference type="SAM" id="MobiDB-lite"/>
    </source>
</evidence>
<evidence type="ECO:0000313" key="4">
    <source>
        <dbReference type="Proteomes" id="UP000002051"/>
    </source>
</evidence>